<evidence type="ECO:0000256" key="2">
    <source>
        <dbReference type="SAM" id="MobiDB-lite"/>
    </source>
</evidence>
<keyword evidence="4" id="KW-1185">Reference proteome</keyword>
<feature type="region of interest" description="Disordered" evidence="2">
    <location>
        <begin position="118"/>
        <end position="153"/>
    </location>
</feature>
<proteinExistence type="predicted"/>
<dbReference type="OrthoDB" id="10256179at2759"/>
<accession>G0QLV9</accession>
<dbReference type="InterPro" id="IPR000408">
    <property type="entry name" value="Reg_chr_condens"/>
</dbReference>
<evidence type="ECO:0000313" key="4">
    <source>
        <dbReference type="Proteomes" id="UP000008983"/>
    </source>
</evidence>
<evidence type="ECO:0000313" key="3">
    <source>
        <dbReference type="EMBL" id="EGR33795.1"/>
    </source>
</evidence>
<gene>
    <name evidence="3" type="ORF">IMG5_037560</name>
</gene>
<organism evidence="3 4">
    <name type="scientific">Ichthyophthirius multifiliis</name>
    <name type="common">White spot disease agent</name>
    <name type="synonym">Ich</name>
    <dbReference type="NCBI Taxonomy" id="5932"/>
    <lineage>
        <taxon>Eukaryota</taxon>
        <taxon>Sar</taxon>
        <taxon>Alveolata</taxon>
        <taxon>Ciliophora</taxon>
        <taxon>Intramacronucleata</taxon>
        <taxon>Oligohymenophorea</taxon>
        <taxon>Hymenostomatida</taxon>
        <taxon>Ophryoglenina</taxon>
        <taxon>Ichthyophthirius</taxon>
    </lineage>
</organism>
<name>G0QLV9_ICHMU</name>
<sequence length="153" mass="17746">MNDGQYFSWGFGANFVLGNRKEEDEDEYKPFKIPRDFFKDEIPREFGLGAQHVSYLVNNFQGELKVDESLLLTVVEEKNEGKSKGRKKSFPKKSLEVVEKEEVKVKNTKQKSIKIVKSKKVQNKEDDNEEIVQVNGKKKSTQKTKKQSTQKKN</sequence>
<reference evidence="3 4" key="1">
    <citation type="submission" date="2011-07" db="EMBL/GenBank/DDBJ databases">
        <authorList>
            <person name="Coyne R."/>
            <person name="Brami D."/>
            <person name="Johnson J."/>
            <person name="Hostetler J."/>
            <person name="Hannick L."/>
            <person name="Clark T."/>
            <person name="Cassidy-Hanley D."/>
            <person name="Inman J."/>
        </authorList>
    </citation>
    <scope>NUCLEOTIDE SEQUENCE [LARGE SCALE GENOMIC DNA]</scope>
    <source>
        <strain evidence="3 4">G5</strain>
    </source>
</reference>
<evidence type="ECO:0000256" key="1">
    <source>
        <dbReference type="PROSITE-ProRule" id="PRU00235"/>
    </source>
</evidence>
<dbReference type="GeneID" id="14909984"/>
<dbReference type="Proteomes" id="UP000008983">
    <property type="component" value="Unassembled WGS sequence"/>
</dbReference>
<dbReference type="RefSeq" id="XP_004039019.1">
    <property type="nucleotide sequence ID" value="XM_004038971.1"/>
</dbReference>
<protein>
    <submittedName>
        <fullName evidence="3">Regulator of chromosome, putative</fullName>
    </submittedName>
</protein>
<dbReference type="AlphaFoldDB" id="G0QLV9"/>
<dbReference type="PROSITE" id="PS50012">
    <property type="entry name" value="RCC1_3"/>
    <property type="match status" value="1"/>
</dbReference>
<dbReference type="EMBL" id="GL983317">
    <property type="protein sequence ID" value="EGR33795.1"/>
    <property type="molecule type" value="Genomic_DNA"/>
</dbReference>
<feature type="repeat" description="RCC1" evidence="1">
    <location>
        <begin position="4"/>
        <end position="59"/>
    </location>
</feature>
<dbReference type="InParanoid" id="G0QLV9"/>
<feature type="compositionally biased region" description="Basic residues" evidence="2">
    <location>
        <begin position="136"/>
        <end position="153"/>
    </location>
</feature>